<dbReference type="InterPro" id="IPR050319">
    <property type="entry name" value="ABC_transp_ATP-bind"/>
</dbReference>
<comment type="caution">
    <text evidence="6">The sequence shown here is derived from an EMBL/GenBank/DDBJ whole genome shotgun (WGS) entry which is preliminary data.</text>
</comment>
<gene>
    <name evidence="6" type="ORF">ACFP3V_01765</name>
</gene>
<dbReference type="InterPro" id="IPR003593">
    <property type="entry name" value="AAA+_ATPase"/>
</dbReference>
<dbReference type="PROSITE" id="PS00211">
    <property type="entry name" value="ABC_TRANSPORTER_1"/>
    <property type="match status" value="2"/>
</dbReference>
<dbReference type="InterPro" id="IPR003439">
    <property type="entry name" value="ABC_transporter-like_ATP-bd"/>
</dbReference>
<keyword evidence="2" id="KW-0813">Transport</keyword>
<dbReference type="PANTHER" id="PTHR43776:SF7">
    <property type="entry name" value="D,D-DIPEPTIDE TRANSPORT ATP-BINDING PROTEIN DDPF-RELATED"/>
    <property type="match status" value="1"/>
</dbReference>
<dbReference type="Gene3D" id="3.40.50.300">
    <property type="entry name" value="P-loop containing nucleotide triphosphate hydrolases"/>
    <property type="match status" value="2"/>
</dbReference>
<evidence type="ECO:0000256" key="4">
    <source>
        <dbReference type="ARBA" id="ARBA00022840"/>
    </source>
</evidence>
<accession>A0ABW1FXJ2</accession>
<dbReference type="CDD" id="cd03257">
    <property type="entry name" value="ABC_NikE_OppD_transporters"/>
    <property type="match status" value="2"/>
</dbReference>
<keyword evidence="4 6" id="KW-0067">ATP-binding</keyword>
<sequence>MLQVEDLSIAFPGGAVALQGLSFDLAAGRTLGLVGESGSGKSAAALALLGLHRGGPAEVTGAIRLLGERPVEVNSATEEQLRRIRGKELAMVFQEPLTSLDPYTRVGRQIAAVHRLHTGSDRAAAQAAARQALERVGIDPKTFYRSYPHEFSGGMRQRALIAMALVLRPRVLVADEPTTALDVTVQAQILRLLDELRQETGMGLILISHDLGVVSGIADEVLVLRRGETVEHGPTRQVLGAPAHPYTRALLDAVPRLDTPLEEPVTGGEALVRVEDLTVRFGSVRALDGVSLEIRAGESLGVVGESGSGKSTLGRTLVRLQEPTSGRVTYQGEDIARWRGSELRAKRRDLQMVFQDPGSSLNPRRSVGDSIVEPLRIRGERDRVKLRAEAERLLEVVGLPAAVHDRYPHQLSGGQRQRAAIARALSTSPRVLVCDEAVSALDVTTQAQVVDLLNRLRRELGISLVFIAHDLAVVRELSDRVAVMRAGRIVETLAAADLTAAQQPYTRALIDAVPAVAVPA</sequence>
<dbReference type="SUPFAM" id="SSF52540">
    <property type="entry name" value="P-loop containing nucleoside triphosphate hydrolases"/>
    <property type="match status" value="2"/>
</dbReference>
<dbReference type="Pfam" id="PF00005">
    <property type="entry name" value="ABC_tran"/>
    <property type="match status" value="2"/>
</dbReference>
<dbReference type="PANTHER" id="PTHR43776">
    <property type="entry name" value="TRANSPORT ATP-BINDING PROTEIN"/>
    <property type="match status" value="1"/>
</dbReference>
<proteinExistence type="inferred from homology"/>
<keyword evidence="3" id="KW-0547">Nucleotide-binding</keyword>
<evidence type="ECO:0000256" key="2">
    <source>
        <dbReference type="ARBA" id="ARBA00022448"/>
    </source>
</evidence>
<evidence type="ECO:0000256" key="3">
    <source>
        <dbReference type="ARBA" id="ARBA00022741"/>
    </source>
</evidence>
<dbReference type="Proteomes" id="UP001596174">
    <property type="component" value="Unassembled WGS sequence"/>
</dbReference>
<dbReference type="GO" id="GO:0005524">
    <property type="term" value="F:ATP binding"/>
    <property type="evidence" value="ECO:0007669"/>
    <property type="project" value="UniProtKB-KW"/>
</dbReference>
<keyword evidence="7" id="KW-1185">Reference proteome</keyword>
<protein>
    <submittedName>
        <fullName evidence="6">Dipeptide ABC transporter ATP-binding protein</fullName>
    </submittedName>
</protein>
<dbReference type="Pfam" id="PF08352">
    <property type="entry name" value="oligo_HPY"/>
    <property type="match status" value="1"/>
</dbReference>
<evidence type="ECO:0000256" key="1">
    <source>
        <dbReference type="ARBA" id="ARBA00005417"/>
    </source>
</evidence>
<feature type="domain" description="ABC transporter" evidence="5">
    <location>
        <begin position="272"/>
        <end position="511"/>
    </location>
</feature>
<organism evidence="6 7">
    <name type="scientific">Streptacidiphilus monticola</name>
    <dbReference type="NCBI Taxonomy" id="2161674"/>
    <lineage>
        <taxon>Bacteria</taxon>
        <taxon>Bacillati</taxon>
        <taxon>Actinomycetota</taxon>
        <taxon>Actinomycetes</taxon>
        <taxon>Kitasatosporales</taxon>
        <taxon>Streptomycetaceae</taxon>
        <taxon>Streptacidiphilus</taxon>
    </lineage>
</organism>
<evidence type="ECO:0000259" key="5">
    <source>
        <dbReference type="PROSITE" id="PS50893"/>
    </source>
</evidence>
<reference evidence="7" key="1">
    <citation type="journal article" date="2019" name="Int. J. Syst. Evol. Microbiol.">
        <title>The Global Catalogue of Microorganisms (GCM) 10K type strain sequencing project: providing services to taxonomists for standard genome sequencing and annotation.</title>
        <authorList>
            <consortium name="The Broad Institute Genomics Platform"/>
            <consortium name="The Broad Institute Genome Sequencing Center for Infectious Disease"/>
            <person name="Wu L."/>
            <person name="Ma J."/>
        </authorList>
    </citation>
    <scope>NUCLEOTIDE SEQUENCE [LARGE SCALE GENOMIC DNA]</scope>
    <source>
        <strain evidence="7">JCM 4816</strain>
    </source>
</reference>
<feature type="domain" description="ABC transporter" evidence="5">
    <location>
        <begin position="2"/>
        <end position="251"/>
    </location>
</feature>
<dbReference type="InterPro" id="IPR013563">
    <property type="entry name" value="Oligopep_ABC_C"/>
</dbReference>
<comment type="similarity">
    <text evidence="1">Belongs to the ABC transporter superfamily.</text>
</comment>
<dbReference type="InterPro" id="IPR017871">
    <property type="entry name" value="ABC_transporter-like_CS"/>
</dbReference>
<dbReference type="EMBL" id="JBHSQJ010000006">
    <property type="protein sequence ID" value="MFC5905947.1"/>
    <property type="molecule type" value="Genomic_DNA"/>
</dbReference>
<name>A0ABW1FXJ2_9ACTN</name>
<dbReference type="PROSITE" id="PS50893">
    <property type="entry name" value="ABC_TRANSPORTER_2"/>
    <property type="match status" value="2"/>
</dbReference>
<evidence type="ECO:0000313" key="6">
    <source>
        <dbReference type="EMBL" id="MFC5905947.1"/>
    </source>
</evidence>
<dbReference type="InterPro" id="IPR027417">
    <property type="entry name" value="P-loop_NTPase"/>
</dbReference>
<dbReference type="NCBIfam" id="NF007739">
    <property type="entry name" value="PRK10419.1"/>
    <property type="match status" value="2"/>
</dbReference>
<evidence type="ECO:0000313" key="7">
    <source>
        <dbReference type="Proteomes" id="UP001596174"/>
    </source>
</evidence>
<dbReference type="NCBIfam" id="NF008453">
    <property type="entry name" value="PRK11308.1"/>
    <property type="match status" value="2"/>
</dbReference>
<dbReference type="SMART" id="SM00382">
    <property type="entry name" value="AAA"/>
    <property type="match status" value="2"/>
</dbReference>
<dbReference type="RefSeq" id="WP_380578874.1">
    <property type="nucleotide sequence ID" value="NZ_JBHSQJ010000006.1"/>
</dbReference>